<gene>
    <name evidence="1" type="ORF">UFOVP1271_18</name>
</gene>
<name>A0A6J5RCG2_9CAUD</name>
<organism evidence="1">
    <name type="scientific">uncultured Caudovirales phage</name>
    <dbReference type="NCBI Taxonomy" id="2100421"/>
    <lineage>
        <taxon>Viruses</taxon>
        <taxon>Duplodnaviria</taxon>
        <taxon>Heunggongvirae</taxon>
        <taxon>Uroviricota</taxon>
        <taxon>Caudoviricetes</taxon>
        <taxon>Peduoviridae</taxon>
        <taxon>Maltschvirus</taxon>
        <taxon>Maltschvirus maltsch</taxon>
    </lineage>
</organism>
<proteinExistence type="predicted"/>
<protein>
    <submittedName>
        <fullName evidence="1">Uncharacterized protein</fullName>
    </submittedName>
</protein>
<evidence type="ECO:0000313" key="1">
    <source>
        <dbReference type="EMBL" id="CAB4194709.1"/>
    </source>
</evidence>
<sequence length="109" mass="11377">MSQKIQNLQANAFGSTAIAYVGGLQDNTLSLDLYWSTAASETYATLKSLVGTVITTVTIQGSSAATSATNPLGTLTGSYLSELPVVYSLGELTKCTIQLMGGTFAWTEV</sequence>
<accession>A0A6J5RCG2</accession>
<dbReference type="EMBL" id="LR797217">
    <property type="protein sequence ID" value="CAB4194709.1"/>
    <property type="molecule type" value="Genomic_DNA"/>
</dbReference>
<reference evidence="1" key="1">
    <citation type="submission" date="2020-05" db="EMBL/GenBank/DDBJ databases">
        <authorList>
            <person name="Chiriac C."/>
            <person name="Salcher M."/>
            <person name="Ghai R."/>
            <person name="Kavagutti S V."/>
        </authorList>
    </citation>
    <scope>NUCLEOTIDE SEQUENCE</scope>
</reference>